<dbReference type="PANTHER" id="PTHR46227:SF2">
    <property type="entry name" value="FI03335P"/>
    <property type="match status" value="1"/>
</dbReference>
<dbReference type="Gene3D" id="2.30.42.10">
    <property type="match status" value="3"/>
</dbReference>
<gene>
    <name evidence="6" type="primary">LOC103513020</name>
</gene>
<dbReference type="SUPFAM" id="SSF50156">
    <property type="entry name" value="PDZ domain-like"/>
    <property type="match status" value="3"/>
</dbReference>
<dbReference type="CDD" id="cd00136">
    <property type="entry name" value="PDZ_canonical"/>
    <property type="match status" value="1"/>
</dbReference>
<dbReference type="AlphaFoldDB" id="A0A1S3D7N5"/>
<organism evidence="5 6">
    <name type="scientific">Diaphorina citri</name>
    <name type="common">Asian citrus psyllid</name>
    <dbReference type="NCBI Taxonomy" id="121845"/>
    <lineage>
        <taxon>Eukaryota</taxon>
        <taxon>Metazoa</taxon>
        <taxon>Ecdysozoa</taxon>
        <taxon>Arthropoda</taxon>
        <taxon>Hexapoda</taxon>
        <taxon>Insecta</taxon>
        <taxon>Pterygota</taxon>
        <taxon>Neoptera</taxon>
        <taxon>Paraneoptera</taxon>
        <taxon>Hemiptera</taxon>
        <taxon>Sternorrhyncha</taxon>
        <taxon>Psylloidea</taxon>
        <taxon>Psyllidae</taxon>
        <taxon>Diaphorininae</taxon>
        <taxon>Diaphorina</taxon>
    </lineage>
</organism>
<feature type="domain" description="PDZ" evidence="4">
    <location>
        <begin position="199"/>
        <end position="264"/>
    </location>
</feature>
<evidence type="ECO:0000256" key="1">
    <source>
        <dbReference type="ARBA" id="ARBA00004496"/>
    </source>
</evidence>
<protein>
    <submittedName>
        <fullName evidence="6">Uncharacterized protein LOC103513020</fullName>
    </submittedName>
</protein>
<dbReference type="GeneID" id="103513020"/>
<keyword evidence="3" id="KW-0677">Repeat</keyword>
<dbReference type="GO" id="GO:0005737">
    <property type="term" value="C:cytoplasm"/>
    <property type="evidence" value="ECO:0007669"/>
    <property type="project" value="UniProtKB-SubCell"/>
</dbReference>
<keyword evidence="2" id="KW-0963">Cytoplasm</keyword>
<dbReference type="PaxDb" id="121845-A0A1S3D7N5"/>
<dbReference type="STRING" id="121845.A0A1S3D7N5"/>
<evidence type="ECO:0000256" key="2">
    <source>
        <dbReference type="ARBA" id="ARBA00022490"/>
    </source>
</evidence>
<dbReference type="Pfam" id="PF00595">
    <property type="entry name" value="PDZ"/>
    <property type="match status" value="2"/>
</dbReference>
<sequence>MTFSFMFSEDSDESSVFTYSNSITVMVERDHGSLGITLRGGLNPKNPALSSPIIITYIKPDGPVDREGTVQIGDRLVAVDNQFQSINLCKSFNDYIRYQLKHRCGALLPGDEILAINETLIEGSGMTAEDVHRFLRNCGGFGNIMRMEILPKANNDMFQNDPGPYYNFDSYIYESPSLKCLKDSSLANNWMVSHTEHLLITLQSDEKLGFGISLKNHNYYPNSVVVSAVEIGSPADRCGCIQTGDQILSINQRPVVMPLTNDAVPLNHLVNETDSLVHY</sequence>
<dbReference type="InterPro" id="IPR043545">
    <property type="entry name" value="GRIP1/2"/>
</dbReference>
<reference evidence="6" key="1">
    <citation type="submission" date="2025-08" db="UniProtKB">
        <authorList>
            <consortium name="RefSeq"/>
        </authorList>
    </citation>
    <scope>IDENTIFICATION</scope>
</reference>
<dbReference type="KEGG" id="dci:103513020"/>
<evidence type="ECO:0000313" key="6">
    <source>
        <dbReference type="RefSeq" id="XP_008476052.1"/>
    </source>
</evidence>
<evidence type="ECO:0000256" key="3">
    <source>
        <dbReference type="ARBA" id="ARBA00022737"/>
    </source>
</evidence>
<accession>A0A1S3D7N5</accession>
<dbReference type="InterPro" id="IPR001478">
    <property type="entry name" value="PDZ"/>
</dbReference>
<dbReference type="InterPro" id="IPR036034">
    <property type="entry name" value="PDZ_sf"/>
</dbReference>
<dbReference type="PROSITE" id="PS50106">
    <property type="entry name" value="PDZ"/>
    <property type="match status" value="2"/>
</dbReference>
<dbReference type="SMART" id="SM00228">
    <property type="entry name" value="PDZ"/>
    <property type="match status" value="2"/>
</dbReference>
<evidence type="ECO:0000313" key="5">
    <source>
        <dbReference type="Proteomes" id="UP000079169"/>
    </source>
</evidence>
<proteinExistence type="predicted"/>
<evidence type="ECO:0000259" key="4">
    <source>
        <dbReference type="PROSITE" id="PS50106"/>
    </source>
</evidence>
<dbReference type="Proteomes" id="UP000079169">
    <property type="component" value="Unplaced"/>
</dbReference>
<keyword evidence="5" id="KW-1185">Reference proteome</keyword>
<dbReference type="GO" id="GO:0098887">
    <property type="term" value="P:neurotransmitter receptor transport, endosome to postsynaptic membrane"/>
    <property type="evidence" value="ECO:0007669"/>
    <property type="project" value="TreeGrafter"/>
</dbReference>
<name>A0A1S3D7N5_DIACI</name>
<comment type="subcellular location">
    <subcellularLocation>
        <location evidence="1">Cytoplasm</location>
    </subcellularLocation>
</comment>
<feature type="domain" description="PDZ" evidence="4">
    <location>
        <begin position="24"/>
        <end position="82"/>
    </location>
</feature>
<dbReference type="RefSeq" id="XP_008476052.1">
    <property type="nucleotide sequence ID" value="XM_008477830.1"/>
</dbReference>
<dbReference type="PANTHER" id="PTHR46227">
    <property type="entry name" value="GLUTAMATE RECEPTOR-INTERACTING PROTEIN GRIP"/>
    <property type="match status" value="1"/>
</dbReference>